<evidence type="ECO:0000313" key="3">
    <source>
        <dbReference type="Proteomes" id="UP001149165"/>
    </source>
</evidence>
<reference evidence="2" key="2">
    <citation type="journal article" date="2023" name="IMA Fungus">
        <title>Comparative genomic study of the Penicillium genus elucidates a diverse pangenome and 15 lateral gene transfer events.</title>
        <authorList>
            <person name="Petersen C."/>
            <person name="Sorensen T."/>
            <person name="Nielsen M.R."/>
            <person name="Sondergaard T.E."/>
            <person name="Sorensen J.L."/>
            <person name="Fitzpatrick D.A."/>
            <person name="Frisvad J.C."/>
            <person name="Nielsen K.L."/>
        </authorList>
    </citation>
    <scope>NUCLEOTIDE SEQUENCE</scope>
    <source>
        <strain evidence="2">IBT 30069</strain>
    </source>
</reference>
<reference evidence="2" key="1">
    <citation type="submission" date="2022-11" db="EMBL/GenBank/DDBJ databases">
        <authorList>
            <person name="Petersen C."/>
        </authorList>
    </citation>
    <scope>NUCLEOTIDE SEQUENCE</scope>
    <source>
        <strain evidence="2">IBT 30069</strain>
    </source>
</reference>
<comment type="caution">
    <text evidence="2">The sequence shown here is derived from an EMBL/GenBank/DDBJ whole genome shotgun (WGS) entry which is preliminary data.</text>
</comment>
<sequence>MAPFRNFLARKSQPNGGETDGFDENHLSPNARPGPTPITIRKSQDGEPSEYKLSVVNDSGVYLPPSPTEKPSFWHRYPGSTRPSNHRDLVDENEPFSISRESFDSYRRSFDISARSPIIHADAVPSRTSLDSRFSRITSSAQRSTGFDKADAMEEEKFEDVGLNDEAKPKKKGLFARFGDSSGDAPSAGNKSSTSFGFHIPGRKRGQSGGGSELGSMQVPTPLSVPGSTPGGSGE</sequence>
<protein>
    <submittedName>
        <fullName evidence="2">Uncharacterized protein</fullName>
    </submittedName>
</protein>
<feature type="region of interest" description="Disordered" evidence="1">
    <location>
        <begin position="125"/>
        <end position="235"/>
    </location>
</feature>
<gene>
    <name evidence="2" type="ORF">N7456_004128</name>
</gene>
<name>A0A9W9FW01_9EURO</name>
<evidence type="ECO:0000313" key="2">
    <source>
        <dbReference type="EMBL" id="KAJ5107453.1"/>
    </source>
</evidence>
<dbReference type="Proteomes" id="UP001149165">
    <property type="component" value="Unassembled WGS sequence"/>
</dbReference>
<feature type="region of interest" description="Disordered" evidence="1">
    <location>
        <begin position="1"/>
        <end position="90"/>
    </location>
</feature>
<accession>A0A9W9FW01</accession>
<proteinExistence type="predicted"/>
<dbReference type="EMBL" id="JAPQKH010000003">
    <property type="protein sequence ID" value="KAJ5107453.1"/>
    <property type="molecule type" value="Genomic_DNA"/>
</dbReference>
<keyword evidence="3" id="KW-1185">Reference proteome</keyword>
<evidence type="ECO:0000256" key="1">
    <source>
        <dbReference type="SAM" id="MobiDB-lite"/>
    </source>
</evidence>
<feature type="compositionally biased region" description="Polar residues" evidence="1">
    <location>
        <begin position="126"/>
        <end position="145"/>
    </location>
</feature>
<dbReference type="AlphaFoldDB" id="A0A9W9FW01"/>
<organism evidence="2 3">
    <name type="scientific">Penicillium angulare</name>
    <dbReference type="NCBI Taxonomy" id="116970"/>
    <lineage>
        <taxon>Eukaryota</taxon>
        <taxon>Fungi</taxon>
        <taxon>Dikarya</taxon>
        <taxon>Ascomycota</taxon>
        <taxon>Pezizomycotina</taxon>
        <taxon>Eurotiomycetes</taxon>
        <taxon>Eurotiomycetidae</taxon>
        <taxon>Eurotiales</taxon>
        <taxon>Aspergillaceae</taxon>
        <taxon>Penicillium</taxon>
    </lineage>
</organism>
<dbReference type="OrthoDB" id="5397330at2759"/>